<accession>A0AAD5S484</accession>
<organism evidence="2 3">
    <name type="scientific">Rhizophlyctis rosea</name>
    <dbReference type="NCBI Taxonomy" id="64517"/>
    <lineage>
        <taxon>Eukaryota</taxon>
        <taxon>Fungi</taxon>
        <taxon>Fungi incertae sedis</taxon>
        <taxon>Chytridiomycota</taxon>
        <taxon>Chytridiomycota incertae sedis</taxon>
        <taxon>Chytridiomycetes</taxon>
        <taxon>Rhizophlyctidales</taxon>
        <taxon>Rhizophlyctidaceae</taxon>
        <taxon>Rhizophlyctis</taxon>
    </lineage>
</organism>
<evidence type="ECO:0000313" key="3">
    <source>
        <dbReference type="Proteomes" id="UP001212841"/>
    </source>
</evidence>
<comment type="caution">
    <text evidence="2">The sequence shown here is derived from an EMBL/GenBank/DDBJ whole genome shotgun (WGS) entry which is preliminary data.</text>
</comment>
<evidence type="ECO:0000256" key="1">
    <source>
        <dbReference type="SAM" id="MobiDB-lite"/>
    </source>
</evidence>
<keyword evidence="3" id="KW-1185">Reference proteome</keyword>
<proteinExistence type="predicted"/>
<dbReference type="AlphaFoldDB" id="A0AAD5S484"/>
<evidence type="ECO:0000313" key="2">
    <source>
        <dbReference type="EMBL" id="KAJ3035992.1"/>
    </source>
</evidence>
<feature type="compositionally biased region" description="Acidic residues" evidence="1">
    <location>
        <begin position="454"/>
        <end position="474"/>
    </location>
</feature>
<dbReference type="EMBL" id="JADGJD010001985">
    <property type="protein sequence ID" value="KAJ3035992.1"/>
    <property type="molecule type" value="Genomic_DNA"/>
</dbReference>
<name>A0AAD5S484_9FUNG</name>
<dbReference type="Proteomes" id="UP001212841">
    <property type="component" value="Unassembled WGS sequence"/>
</dbReference>
<protein>
    <submittedName>
        <fullName evidence="2">Uncharacterized protein</fullName>
    </submittedName>
</protein>
<feature type="region of interest" description="Disordered" evidence="1">
    <location>
        <begin position="452"/>
        <end position="474"/>
    </location>
</feature>
<gene>
    <name evidence="2" type="ORF">HK097_003963</name>
</gene>
<reference evidence="2" key="1">
    <citation type="submission" date="2020-05" db="EMBL/GenBank/DDBJ databases">
        <title>Phylogenomic resolution of chytrid fungi.</title>
        <authorList>
            <person name="Stajich J.E."/>
            <person name="Amses K."/>
            <person name="Simmons R."/>
            <person name="Seto K."/>
            <person name="Myers J."/>
            <person name="Bonds A."/>
            <person name="Quandt C.A."/>
            <person name="Barry K."/>
            <person name="Liu P."/>
            <person name="Grigoriev I."/>
            <person name="Longcore J.E."/>
            <person name="James T.Y."/>
        </authorList>
    </citation>
    <scope>NUCLEOTIDE SEQUENCE</scope>
    <source>
        <strain evidence="2">JEL0318</strain>
    </source>
</reference>
<sequence length="474" mass="55181">MPSTELQSWPFPAELSIAIFRDALLTTPLNYQHRLLRNLRSTSKSFCAFILTPSNLIELLSVRWGGDKRYLLLSLEAWPSLAYDTKLLARLSQNAPRWVFESVAYEFADRADDMIKFSDLLTNVTAAGRSVYDDFSVPKRKLQWVDSTWQVAWRRDDLTHPNDADFWKRYGAEVPWRDIESDIRETASDLRTIFEANYPLDCIWDNFLKAMWDQLRDPDIRSLVEQLIRQLHVESVEGGGRQVVAFWIENEHTSYSLGRLWVDDLRPSNAHVRHILGRSADESLEIVKRYLENGWVDFNEVKFIHVHQYSPKRVALLLDHGYTVKTSDLTDWFDRFTLSPLLGLIKHLFLSNHTYVLRNVNAVLPLLDQLRDYYQNSIDHDNASLHRFRRWPVLLILAALARVNRQEGDTTDMETRPNKILHAMESWGLPGFSTLFEETHKTIDRWARKKLMGDESDSGSDYESDGETSESDSD</sequence>